<protein>
    <recommendedName>
        <fullName evidence="9">DNA polymerase delta small subunit</fullName>
    </recommendedName>
</protein>
<reference evidence="7 8" key="1">
    <citation type="journal article" date="2007" name="Proc. Natl. Acad. Sci. U.S.A.">
        <title>The tiny eukaryote Ostreococcus provides genomic insights into the paradox of plankton speciation.</title>
        <authorList>
            <person name="Palenik B."/>
            <person name="Grimwood J."/>
            <person name="Aerts A."/>
            <person name="Rouze P."/>
            <person name="Salamov A."/>
            <person name="Putnam N."/>
            <person name="Dupont C."/>
            <person name="Jorgensen R."/>
            <person name="Derelle E."/>
            <person name="Rombauts S."/>
            <person name="Zhou K."/>
            <person name="Otillar R."/>
            <person name="Merchant S.S."/>
            <person name="Podell S."/>
            <person name="Gaasterland T."/>
            <person name="Napoli C."/>
            <person name="Gendler K."/>
            <person name="Manuell A."/>
            <person name="Tai V."/>
            <person name="Vallon O."/>
            <person name="Piganeau G."/>
            <person name="Jancek S."/>
            <person name="Heijde M."/>
            <person name="Jabbari K."/>
            <person name="Bowler C."/>
            <person name="Lohr M."/>
            <person name="Robbens S."/>
            <person name="Werner G."/>
            <person name="Dubchak I."/>
            <person name="Pazour G.J."/>
            <person name="Ren Q."/>
            <person name="Paulsen I."/>
            <person name="Delwiche C."/>
            <person name="Schmutz J."/>
            <person name="Rokhsar D."/>
            <person name="Van de Peer Y."/>
            <person name="Moreau H."/>
            <person name="Grigoriev I.V."/>
        </authorList>
    </citation>
    <scope>NUCLEOTIDE SEQUENCE [LARGE SCALE GENOMIC DNA]</scope>
    <source>
        <strain evidence="7 8">CCE9901</strain>
    </source>
</reference>
<evidence type="ECO:0000313" key="8">
    <source>
        <dbReference type="Proteomes" id="UP000001568"/>
    </source>
</evidence>
<dbReference type="PANTHER" id="PTHR10416:SF0">
    <property type="entry name" value="DNA POLYMERASE DELTA SUBUNIT 2"/>
    <property type="match status" value="1"/>
</dbReference>
<dbReference type="InterPro" id="IPR024826">
    <property type="entry name" value="DNA_pol_delta/II_ssu"/>
</dbReference>
<evidence type="ECO:0000256" key="4">
    <source>
        <dbReference type="ARBA" id="ARBA00023242"/>
    </source>
</evidence>
<dbReference type="PANTHER" id="PTHR10416">
    <property type="entry name" value="DNA POLYMERASE DELTA SUBUNIT 2"/>
    <property type="match status" value="1"/>
</dbReference>
<dbReference type="AlphaFoldDB" id="A4S583"/>
<dbReference type="InterPro" id="IPR007185">
    <property type="entry name" value="DNA_pol_a/d/e_bsu"/>
</dbReference>
<dbReference type="eggNOG" id="KOG2732">
    <property type="taxonomic scope" value="Eukaryota"/>
</dbReference>
<name>A4S583_OSTLU</name>
<dbReference type="Gene3D" id="3.60.21.50">
    <property type="match status" value="1"/>
</dbReference>
<dbReference type="KEGG" id="olu:OSTLU_26670"/>
<dbReference type="RefSeq" id="XP_001420728.1">
    <property type="nucleotide sequence ID" value="XM_001420691.1"/>
</dbReference>
<dbReference type="Pfam" id="PF18018">
    <property type="entry name" value="DNA_pol_D_N"/>
    <property type="match status" value="1"/>
</dbReference>
<accession>A4S583</accession>
<dbReference type="STRING" id="436017.A4S583"/>
<organism evidence="7 8">
    <name type="scientific">Ostreococcus lucimarinus (strain CCE9901)</name>
    <dbReference type="NCBI Taxonomy" id="436017"/>
    <lineage>
        <taxon>Eukaryota</taxon>
        <taxon>Viridiplantae</taxon>
        <taxon>Chlorophyta</taxon>
        <taxon>Mamiellophyceae</taxon>
        <taxon>Mamiellales</taxon>
        <taxon>Bathycoccaceae</taxon>
        <taxon>Ostreococcus</taxon>
    </lineage>
</organism>
<comment type="subcellular location">
    <subcellularLocation>
        <location evidence="1">Nucleus</location>
    </subcellularLocation>
</comment>
<dbReference type="Gramene" id="ABO99021">
    <property type="protein sequence ID" value="ABO99021"/>
    <property type="gene ID" value="OSTLU_26670"/>
</dbReference>
<evidence type="ECO:0000259" key="5">
    <source>
        <dbReference type="Pfam" id="PF04042"/>
    </source>
</evidence>
<dbReference type="Pfam" id="PF04042">
    <property type="entry name" value="DNA_pol_E_B"/>
    <property type="match status" value="1"/>
</dbReference>
<dbReference type="GeneID" id="5004746"/>
<keyword evidence="8" id="KW-1185">Reference proteome</keyword>
<dbReference type="Gene3D" id="2.40.50.430">
    <property type="match status" value="1"/>
</dbReference>
<keyword evidence="3" id="KW-0235">DNA replication</keyword>
<dbReference type="InterPro" id="IPR041863">
    <property type="entry name" value="PolD2_C"/>
</dbReference>
<feature type="domain" description="DNA polymerase delta subunit OB-fold" evidence="6">
    <location>
        <begin position="4"/>
        <end position="135"/>
    </location>
</feature>
<feature type="domain" description="DNA polymerase alpha/delta/epsilon subunit B" evidence="5">
    <location>
        <begin position="190"/>
        <end position="383"/>
    </location>
</feature>
<keyword evidence="4" id="KW-0539">Nucleus</keyword>
<dbReference type="EMBL" id="CP000592">
    <property type="protein sequence ID" value="ABO99021.1"/>
    <property type="molecule type" value="Genomic_DNA"/>
</dbReference>
<evidence type="ECO:0000256" key="1">
    <source>
        <dbReference type="ARBA" id="ARBA00004123"/>
    </source>
</evidence>
<comment type="similarity">
    <text evidence="2">Belongs to the DNA polymerase delta/II small subunit family.</text>
</comment>
<sequence length="429" mass="46187">MHGQYFQLYFNRLQALKPRAREAARARWPTMPTRAVLELCEDEACVIVGTIYKDMKDKPIILDEYVKGYGEEAEGAAATTREERATYTREDDGLEFEDEGARVKLLGVDAGKFVTGVVCAVKGKAVKGDFLVDDVVAYAPPTTGEAKKSKSEASTATKYVCLVSGFEIGGNDAAASARNQMFVDYVTGASIAYGDESPSDSDAAKICRVIIAGGTMDLKTSSEEPSAATSEALKELDIMLAELASAVPVDVMSGKTDPTNKAMPQQPLHPVYFPEASKYEKTMCLVTNPHDLTVDQTSFLGTSGQNVEDVMKFSTIDADDVSSAFVGAAAAKRPVAALTQTLRWQHIAPGAPDTLACYPFKDRDPFVIERTPRVYFAGCQDAFGYERVSHDPAAGVADTLVVAVPKFSSTGIAVLVDIDTLSCRSIQFL</sequence>
<dbReference type="GO" id="GO:0006271">
    <property type="term" value="P:DNA strand elongation involved in DNA replication"/>
    <property type="evidence" value="ECO:0007669"/>
    <property type="project" value="TreeGrafter"/>
</dbReference>
<dbReference type="CDD" id="cd07387">
    <property type="entry name" value="MPP_PolD2_C"/>
    <property type="match status" value="1"/>
</dbReference>
<evidence type="ECO:0000313" key="7">
    <source>
        <dbReference type="EMBL" id="ABO99021.1"/>
    </source>
</evidence>
<dbReference type="Proteomes" id="UP000001568">
    <property type="component" value="Chromosome 12"/>
</dbReference>
<evidence type="ECO:0000259" key="6">
    <source>
        <dbReference type="Pfam" id="PF18018"/>
    </source>
</evidence>
<evidence type="ECO:0000256" key="2">
    <source>
        <dbReference type="ARBA" id="ARBA00006035"/>
    </source>
</evidence>
<dbReference type="OrthoDB" id="3763at2759"/>
<dbReference type="HOGENOM" id="CLU_021763_0_0_1"/>
<dbReference type="InterPro" id="IPR040663">
    <property type="entry name" value="DNA_pol_D_N"/>
</dbReference>
<evidence type="ECO:0008006" key="9">
    <source>
        <dbReference type="Google" id="ProtNLM"/>
    </source>
</evidence>
<dbReference type="GO" id="GO:0043625">
    <property type="term" value="C:delta DNA polymerase complex"/>
    <property type="evidence" value="ECO:0007669"/>
    <property type="project" value="TreeGrafter"/>
</dbReference>
<gene>
    <name evidence="7" type="ORF">OSTLU_26670</name>
</gene>
<evidence type="ECO:0000256" key="3">
    <source>
        <dbReference type="ARBA" id="ARBA00022705"/>
    </source>
</evidence>
<proteinExistence type="inferred from homology"/>
<dbReference type="OMA" id="HCILIGT"/>
<dbReference type="GO" id="GO:0003677">
    <property type="term" value="F:DNA binding"/>
    <property type="evidence" value="ECO:0007669"/>
    <property type="project" value="InterPro"/>
</dbReference>